<comment type="caution">
    <text evidence="3">The sequence shown here is derived from an EMBL/GenBank/DDBJ whole genome shotgun (WGS) entry which is preliminary data.</text>
</comment>
<dbReference type="Gene3D" id="3.40.50.410">
    <property type="entry name" value="von Willebrand factor, type A domain"/>
    <property type="match status" value="1"/>
</dbReference>
<dbReference type="InterPro" id="IPR050525">
    <property type="entry name" value="ECM_Assembly_Org"/>
</dbReference>
<proteinExistence type="predicted"/>
<dbReference type="InterPro" id="IPR036465">
    <property type="entry name" value="vWFA_dom_sf"/>
</dbReference>
<keyword evidence="1" id="KW-0732">Signal</keyword>
<dbReference type="PROSITE" id="PS50234">
    <property type="entry name" value="VWFA"/>
    <property type="match status" value="1"/>
</dbReference>
<feature type="domain" description="VWFA" evidence="2">
    <location>
        <begin position="33"/>
        <end position="210"/>
    </location>
</feature>
<evidence type="ECO:0000313" key="4">
    <source>
        <dbReference type="Proteomes" id="UP000024635"/>
    </source>
</evidence>
<dbReference type="EMBL" id="JARK01001353">
    <property type="protein sequence ID" value="EYC22324.1"/>
    <property type="molecule type" value="Genomic_DNA"/>
</dbReference>
<evidence type="ECO:0000256" key="1">
    <source>
        <dbReference type="SAM" id="SignalP"/>
    </source>
</evidence>
<keyword evidence="4" id="KW-1185">Reference proteome</keyword>
<protein>
    <recommendedName>
        <fullName evidence="2">VWFA domain-containing protein</fullName>
    </recommendedName>
</protein>
<dbReference type="Pfam" id="PF00092">
    <property type="entry name" value="VWA"/>
    <property type="match status" value="1"/>
</dbReference>
<dbReference type="OrthoDB" id="6262482at2759"/>
<feature type="chain" id="PRO_5001488897" description="VWFA domain-containing protein" evidence="1">
    <location>
        <begin position="17"/>
        <end position="281"/>
    </location>
</feature>
<reference evidence="4" key="1">
    <citation type="journal article" date="2015" name="Nat. Genet.">
        <title>The genome and transcriptome of the zoonotic hookworm Ancylostoma ceylanicum identify infection-specific gene families.</title>
        <authorList>
            <person name="Schwarz E.M."/>
            <person name="Hu Y."/>
            <person name="Antoshechkin I."/>
            <person name="Miller M.M."/>
            <person name="Sternberg P.W."/>
            <person name="Aroian R.V."/>
        </authorList>
    </citation>
    <scope>NUCLEOTIDE SEQUENCE</scope>
    <source>
        <strain evidence="4">HY135</strain>
    </source>
</reference>
<dbReference type="SMART" id="SM00327">
    <property type="entry name" value="VWA"/>
    <property type="match status" value="1"/>
</dbReference>
<organism evidence="3 4">
    <name type="scientific">Ancylostoma ceylanicum</name>
    <dbReference type="NCBI Taxonomy" id="53326"/>
    <lineage>
        <taxon>Eukaryota</taxon>
        <taxon>Metazoa</taxon>
        <taxon>Ecdysozoa</taxon>
        <taxon>Nematoda</taxon>
        <taxon>Chromadorea</taxon>
        <taxon>Rhabditida</taxon>
        <taxon>Rhabditina</taxon>
        <taxon>Rhabditomorpha</taxon>
        <taxon>Strongyloidea</taxon>
        <taxon>Ancylostomatidae</taxon>
        <taxon>Ancylostomatinae</taxon>
        <taxon>Ancylostoma</taxon>
    </lineage>
</organism>
<dbReference type="SUPFAM" id="SSF53300">
    <property type="entry name" value="vWA-like"/>
    <property type="match status" value="1"/>
</dbReference>
<accession>A0A016V3R5</accession>
<feature type="signal peptide" evidence="1">
    <location>
        <begin position="1"/>
        <end position="16"/>
    </location>
</feature>
<name>A0A016V3R5_9BILA</name>
<gene>
    <name evidence="3" type="primary">Acey_s0017.g3286</name>
    <name evidence="3" type="synonym">Acey-C24B9.3</name>
    <name evidence="3" type="ORF">Y032_0017g3286</name>
</gene>
<dbReference type="Proteomes" id="UP000024635">
    <property type="component" value="Unassembled WGS sequence"/>
</dbReference>
<evidence type="ECO:0000259" key="2">
    <source>
        <dbReference type="PROSITE" id="PS50234"/>
    </source>
</evidence>
<dbReference type="AlphaFoldDB" id="A0A016V3R5"/>
<sequence>MRAVIALATLFSLSLASKLCLQAPCIPQAIDADFTFVIDASSAVSFDDFARIKQWLLDFTSQLTLSNYDSQVAIYTYAATAKSYCSLSASNNRTTLTNSIKSMQLDNTNDRQLYQALSKEESEVSASSGFRSGFKHIMVIVSADAWTGTNVLGSSLLSAVQVKYDQVLAVGFGAKSVQNQATALQQLTRVSSFVFYSFNGDQLQFVSQWLYINGCPSITGTTTTVAPVIPTQNPSVTCQLSALNYDVYLIVDTSSAVSASDFSQVNRSFDSACESNTCVQM</sequence>
<dbReference type="PANTHER" id="PTHR24020">
    <property type="entry name" value="COLLAGEN ALPHA"/>
    <property type="match status" value="1"/>
</dbReference>
<dbReference type="InterPro" id="IPR002035">
    <property type="entry name" value="VWF_A"/>
</dbReference>
<evidence type="ECO:0000313" key="3">
    <source>
        <dbReference type="EMBL" id="EYC22324.1"/>
    </source>
</evidence>